<feature type="transmembrane region" description="Helical" evidence="1">
    <location>
        <begin position="55"/>
        <end position="74"/>
    </location>
</feature>
<keyword evidence="1" id="KW-1133">Transmembrane helix</keyword>
<evidence type="ECO:0000313" key="2">
    <source>
        <dbReference type="EMBL" id="KEQ55775.1"/>
    </source>
</evidence>
<reference evidence="2 3" key="1">
    <citation type="submission" date="2014-06" db="EMBL/GenBank/DDBJ databases">
        <authorList>
            <person name="Ngugi D.K."/>
            <person name="Blom J."/>
            <person name="Alam I."/>
            <person name="Rashid M."/>
            <person name="Ba Alawi W."/>
            <person name="Zhang G."/>
            <person name="Hikmawan T."/>
            <person name="Guan Y."/>
            <person name="Antunes A."/>
            <person name="Siam R."/>
            <person name="ElDorry H."/>
            <person name="Bajic V."/>
            <person name="Stingl U."/>
        </authorList>
    </citation>
    <scope>NUCLEOTIDE SEQUENCE [LARGE SCALE GENOMIC DNA]</scope>
    <source>
        <strain evidence="2">SCGC AAA799-N04</strain>
    </source>
</reference>
<dbReference type="Proteomes" id="UP000028059">
    <property type="component" value="Unassembled WGS sequence"/>
</dbReference>
<proteinExistence type="predicted"/>
<evidence type="ECO:0000313" key="3">
    <source>
        <dbReference type="Proteomes" id="UP000028059"/>
    </source>
</evidence>
<feature type="transmembrane region" description="Helical" evidence="1">
    <location>
        <begin position="7"/>
        <end position="23"/>
    </location>
</feature>
<keyword evidence="1" id="KW-0812">Transmembrane</keyword>
<dbReference type="EMBL" id="JOKN01000073">
    <property type="protein sequence ID" value="KEQ55775.1"/>
    <property type="molecule type" value="Genomic_DNA"/>
</dbReference>
<name>A0A081RKQ2_9ARCH</name>
<keyword evidence="1" id="KW-0472">Membrane</keyword>
<comment type="caution">
    <text evidence="2">The sequence shown here is derived from an EMBL/GenBank/DDBJ whole genome shotgun (WGS) entry which is preliminary data.</text>
</comment>
<dbReference type="AlphaFoldDB" id="A0A081RKQ2"/>
<accession>A0A081RKQ2</accession>
<organism evidence="2 3">
    <name type="scientific">Marine Group I thaumarchaeote SCGC AAA799-N04</name>
    <dbReference type="NCBI Taxonomy" id="1502293"/>
    <lineage>
        <taxon>Archaea</taxon>
        <taxon>Nitrososphaerota</taxon>
        <taxon>Marine Group I</taxon>
    </lineage>
</organism>
<evidence type="ECO:0000256" key="1">
    <source>
        <dbReference type="SAM" id="Phobius"/>
    </source>
</evidence>
<feature type="transmembrane region" description="Helical" evidence="1">
    <location>
        <begin position="86"/>
        <end position="105"/>
    </location>
</feature>
<gene>
    <name evidence="2" type="ORF">AAA799N04_01837</name>
</gene>
<protein>
    <submittedName>
        <fullName evidence="2">Flp pilus assembly protein</fullName>
    </submittedName>
</protein>
<keyword evidence="3" id="KW-1185">Reference proteome</keyword>
<sequence length="115" mass="12242">MVSSIRVFAIMAYASPLMMVWMTKGMGEVMEQLGPSFSVLSGSGQVTFLSATPEFLGIINLLIAISAICMGMVMSKVANFTVKNTIGVTITATITFASIYFSPYLPSMGPLLGEI</sequence>